<protein>
    <submittedName>
        <fullName evidence="1">Uncharacterized protein</fullName>
    </submittedName>
</protein>
<keyword evidence="2" id="KW-1185">Reference proteome</keyword>
<organism evidence="1 2">
    <name type="scientific">Bauhinia variegata</name>
    <name type="common">Purple orchid tree</name>
    <name type="synonym">Phanera variegata</name>
    <dbReference type="NCBI Taxonomy" id="167791"/>
    <lineage>
        <taxon>Eukaryota</taxon>
        <taxon>Viridiplantae</taxon>
        <taxon>Streptophyta</taxon>
        <taxon>Embryophyta</taxon>
        <taxon>Tracheophyta</taxon>
        <taxon>Spermatophyta</taxon>
        <taxon>Magnoliopsida</taxon>
        <taxon>eudicotyledons</taxon>
        <taxon>Gunneridae</taxon>
        <taxon>Pentapetalae</taxon>
        <taxon>rosids</taxon>
        <taxon>fabids</taxon>
        <taxon>Fabales</taxon>
        <taxon>Fabaceae</taxon>
        <taxon>Cercidoideae</taxon>
        <taxon>Cercideae</taxon>
        <taxon>Bauhiniinae</taxon>
        <taxon>Bauhinia</taxon>
    </lineage>
</organism>
<dbReference type="Proteomes" id="UP000828941">
    <property type="component" value="Chromosome 13"/>
</dbReference>
<evidence type="ECO:0000313" key="1">
    <source>
        <dbReference type="EMBL" id="KAI4298950.1"/>
    </source>
</evidence>
<evidence type="ECO:0000313" key="2">
    <source>
        <dbReference type="Proteomes" id="UP000828941"/>
    </source>
</evidence>
<dbReference type="EMBL" id="CM039438">
    <property type="protein sequence ID" value="KAI4298950.1"/>
    <property type="molecule type" value="Genomic_DNA"/>
</dbReference>
<name>A0ACB9KP44_BAUVA</name>
<reference evidence="1 2" key="1">
    <citation type="journal article" date="2022" name="DNA Res.">
        <title>Chromosomal-level genome assembly of the orchid tree Bauhinia variegata (Leguminosae; Cercidoideae) supports the allotetraploid origin hypothesis of Bauhinia.</title>
        <authorList>
            <person name="Zhong Y."/>
            <person name="Chen Y."/>
            <person name="Zheng D."/>
            <person name="Pang J."/>
            <person name="Liu Y."/>
            <person name="Luo S."/>
            <person name="Meng S."/>
            <person name="Qian L."/>
            <person name="Wei D."/>
            <person name="Dai S."/>
            <person name="Zhou R."/>
        </authorList>
    </citation>
    <scope>NUCLEOTIDE SEQUENCE [LARGE SCALE GENOMIC DNA]</scope>
    <source>
        <strain evidence="1">BV-YZ2020</strain>
    </source>
</reference>
<sequence>MVMVPFFFFTLFSLLCTSVSASSLLSDFHALVSLKEGFQFADPVLSTWNSSNSSSVCSWVGIGCHHGRVMSLDLADLNLYGSVSPSMSRLERLNHLSLAGNNFTGSIEITHLSSLQFLNISNNQFSGNLDWNYTTMEGLEVLDAYNNNFTGLLPKGVLGLKNLRYLDLGGNYFYGEIPKSYGNMVGLEYLSLAGNDLRGKIPVELGNLTNLNEIYLGYYNSFEGGIPVQFGKLVNLVHMDLSSCDLDGPIPRELGNLKELDTLYLHINQLSGWIPKQLGNLTKLVNLDLSSNLLTGEIPFEFINLKQLKLFNLFLNRLHGSIPDYVADLPNLETLGLWMNNFTGEIPQNLGQTGKLHVLDLSSNKLTGIIPPHLCSSNQLRILILLNNFLFGPIPQGLGTCYSLTRLRLGQNYLNGSIPSGLLYLPKLNLAELQDNYLSGTLSEIDNSSSQPDNLVQMNLSNNALSGPLPNSLSNFSSIQILLLSGNQFSGLIPPSIGNLHQIIKLDISKNSLSGEIPTEIGDCVHLTYLDLSQNNLSGSIPPEISNIHILNYLNLSRNHLNQTIPKSIGTMKGLTVADFSFNEFSGKLPESGQFAFFNASSFAGNPQLCGFLLNNPCNFTTITTPPGKSSADFKLIFALGLLICFLVFAVAAILKAKTFKKNGPGSWKMTAFQKLEFSVSDILECVKDGNVIGRGGAGIVYHGKMPNGTEIAVKKLLGFGRNSHDHGFRAEIQTLGNIRHRNIVRLLAFCSNKETNLLVYEYMRNGSLGEALHGKKGAFLSWNLRYKIAMDSAKGLCYLHHDCSPLIVHRDVKSNNILLNSSFEAHVADFGLAKFLVDGGTSEYMSTIAGSYGYIAPEYAYTLRVDEKSDVYSFGVVLLELLTGRRPVGDFGEAVDLVQWCKKATNGKKEEVMNLVDLRLTMVPIEEAMHMFFIAMLCLQENSVERPTMREVVQMLSEFPRRLPEYQSSSSYSTISHPPSKNLEKEKACPPTSKQDLLDL</sequence>
<gene>
    <name evidence="1" type="ORF">L6164_032455</name>
</gene>
<accession>A0ACB9KP44</accession>
<comment type="caution">
    <text evidence="1">The sequence shown here is derived from an EMBL/GenBank/DDBJ whole genome shotgun (WGS) entry which is preliminary data.</text>
</comment>
<proteinExistence type="predicted"/>